<evidence type="ECO:0000256" key="6">
    <source>
        <dbReference type="ARBA" id="ARBA00023016"/>
    </source>
</evidence>
<dbReference type="Gene3D" id="1.20.120.790">
    <property type="entry name" value="Heat shock protein 90, C-terminal domain"/>
    <property type="match status" value="1"/>
</dbReference>
<feature type="binding site" evidence="9">
    <location>
        <position position="86"/>
    </location>
    <ligand>
        <name>ATP</name>
        <dbReference type="ChEBI" id="CHEBI:30616"/>
    </ligand>
</feature>
<evidence type="ECO:0000256" key="1">
    <source>
        <dbReference type="ARBA" id="ARBA00004496"/>
    </source>
</evidence>
<dbReference type="GO" id="GO:0016887">
    <property type="term" value="F:ATP hydrolysis activity"/>
    <property type="evidence" value="ECO:0007669"/>
    <property type="project" value="InterPro"/>
</dbReference>
<feature type="domain" description="Histidine kinase/HSP90-like ATPase" evidence="10">
    <location>
        <begin position="33"/>
        <end position="189"/>
    </location>
</feature>
<dbReference type="FunFam" id="3.30.565.10:FF:000009">
    <property type="entry name" value="Molecular chaperone HtpG"/>
    <property type="match status" value="1"/>
</dbReference>
<sequence>MTAEDATKPRRTREFQTEIKQLLDIVINSLYTEREIFLRELISNAADALEKFRYHNLTGEGSSAEELPLEISIELDDKEHTLTITDTGIGMTEEEVIENIGTIAHSGSKNFIQQLAASDSKDLNLIGQFGVGFYAAFMVAKRVRLQTRSYLPGAAGCEWVSEGAGSYDLGPSEGLSRGTRIILELKDDTHEFSRAEVIKRIIRQYSSFVPFPIKVNGEQVNTVQAIWTRNKNEVTEEEYNDFYKFVANAFDEPFYRLHFTADAPLAINALLFVPKQNMERFGFGRLEPGVNIYSRKILIQQHAEDILPQWLRFVKGVVDSEDLPLNISRETTQDRALMTKLRRVITGRFLKFLQEQSQKEPDKYLEFWKTFGVFLKEGAATDFSHRDDVAKLLRFESSKSEPGKMVSLPDYIDRMKEGQEEIYFINGPTRASIEAGPYLEAFRAADLEVLYTNEPVDDFALSNLAEFEGKRMVSADTAELNIPAPPPQEGVESLDYDQIQDLTAWFKEVLGARVSEVRESTRLVESPAIILDLDGMMTGSMQRFMQALNEQMGDMGRKVLEINPSHALIKRLLSLREEDEALARIVAEQVLDNALIAAGLVQDPRLMVDRIYRIMEQSLARKS</sequence>
<comment type="subunit">
    <text evidence="8">Homodimer.</text>
</comment>
<dbReference type="SUPFAM" id="SSF110942">
    <property type="entry name" value="HSP90 C-terminal domain"/>
    <property type="match status" value="1"/>
</dbReference>
<dbReference type="InterPro" id="IPR037196">
    <property type="entry name" value="HSP90_C"/>
</dbReference>
<dbReference type="Pfam" id="PF13589">
    <property type="entry name" value="HATPase_c_3"/>
    <property type="match status" value="1"/>
</dbReference>
<gene>
    <name evidence="11" type="primary">htpG_2</name>
    <name evidence="8" type="synonym">htpG</name>
    <name evidence="11" type="ORF">Psch_04226</name>
</gene>
<feature type="binding site" evidence="9">
    <location>
        <position position="40"/>
    </location>
    <ligand>
        <name>ATP</name>
        <dbReference type="ChEBI" id="CHEBI:30616"/>
    </ligand>
</feature>
<dbReference type="GO" id="GO:0051082">
    <property type="term" value="F:unfolded protein binding"/>
    <property type="evidence" value="ECO:0007669"/>
    <property type="project" value="UniProtKB-UniRule"/>
</dbReference>
<evidence type="ECO:0000313" key="11">
    <source>
        <dbReference type="EMBL" id="TEB04097.1"/>
    </source>
</evidence>
<evidence type="ECO:0000256" key="4">
    <source>
        <dbReference type="ARBA" id="ARBA00022741"/>
    </source>
</evidence>
<feature type="region of interest" description="C" evidence="8">
    <location>
        <begin position="544"/>
        <end position="623"/>
    </location>
</feature>
<evidence type="ECO:0000256" key="2">
    <source>
        <dbReference type="ARBA" id="ARBA00008239"/>
    </source>
</evidence>
<evidence type="ECO:0000313" key="12">
    <source>
        <dbReference type="Proteomes" id="UP000298324"/>
    </source>
</evidence>
<proteinExistence type="inferred from homology"/>
<dbReference type="GO" id="GO:0140662">
    <property type="term" value="F:ATP-dependent protein folding chaperone"/>
    <property type="evidence" value="ECO:0007669"/>
    <property type="project" value="InterPro"/>
</dbReference>
<dbReference type="NCBIfam" id="NF003555">
    <property type="entry name" value="PRK05218.1"/>
    <property type="match status" value="1"/>
</dbReference>
<dbReference type="InterPro" id="IPR020575">
    <property type="entry name" value="Hsp90_N"/>
</dbReference>
<evidence type="ECO:0000256" key="8">
    <source>
        <dbReference type="HAMAP-Rule" id="MF_00505"/>
    </source>
</evidence>
<dbReference type="CDD" id="cd16927">
    <property type="entry name" value="HATPase_Hsp90-like"/>
    <property type="match status" value="1"/>
</dbReference>
<dbReference type="HAMAP" id="MF_00505">
    <property type="entry name" value="HSP90"/>
    <property type="match status" value="1"/>
</dbReference>
<keyword evidence="5 8" id="KW-0067">ATP-binding</keyword>
<dbReference type="Gene3D" id="3.30.230.80">
    <property type="match status" value="1"/>
</dbReference>
<dbReference type="SMART" id="SM00387">
    <property type="entry name" value="HATPase_c"/>
    <property type="match status" value="1"/>
</dbReference>
<dbReference type="PRINTS" id="PR00775">
    <property type="entry name" value="HEATSHOCK90"/>
</dbReference>
<feature type="region of interest" description="A; substrate-binding" evidence="8">
    <location>
        <begin position="1"/>
        <end position="329"/>
    </location>
</feature>
<reference evidence="11 12" key="1">
    <citation type="journal article" date="2018" name="Environ. Microbiol.">
        <title>Novel energy conservation strategies and behaviour of Pelotomaculum schinkii driving syntrophic propionate catabolism.</title>
        <authorList>
            <person name="Hidalgo-Ahumada C.A.P."/>
            <person name="Nobu M.K."/>
            <person name="Narihiro T."/>
            <person name="Tamaki H."/>
            <person name="Liu W.T."/>
            <person name="Kamagata Y."/>
            <person name="Stams A.J.M."/>
            <person name="Imachi H."/>
            <person name="Sousa D.Z."/>
        </authorList>
    </citation>
    <scope>NUCLEOTIDE SEQUENCE [LARGE SCALE GENOMIC DNA]</scope>
    <source>
        <strain evidence="11 12">HH</strain>
    </source>
</reference>
<keyword evidence="6 8" id="KW-0346">Stress response</keyword>
<dbReference type="GO" id="GO:0005737">
    <property type="term" value="C:cytoplasm"/>
    <property type="evidence" value="ECO:0007669"/>
    <property type="project" value="UniProtKB-SubCell"/>
</dbReference>
<protein>
    <recommendedName>
        <fullName evidence="8">Chaperone protein HtpG</fullName>
    </recommendedName>
    <alternativeName>
        <fullName evidence="8">Heat shock protein HtpG</fullName>
    </alternativeName>
    <alternativeName>
        <fullName evidence="8">High temperature protein G</fullName>
    </alternativeName>
</protein>
<feature type="binding site" evidence="9">
    <location>
        <position position="44"/>
    </location>
    <ligand>
        <name>ATP</name>
        <dbReference type="ChEBI" id="CHEBI:30616"/>
    </ligand>
</feature>
<dbReference type="AlphaFoldDB" id="A0A4Y7R5G1"/>
<comment type="caution">
    <text evidence="8">Lacks conserved residue(s) required for the propagation of feature annotation.</text>
</comment>
<dbReference type="GO" id="GO:0005524">
    <property type="term" value="F:ATP binding"/>
    <property type="evidence" value="ECO:0007669"/>
    <property type="project" value="UniProtKB-UniRule"/>
</dbReference>
<dbReference type="Proteomes" id="UP000298324">
    <property type="component" value="Unassembled WGS sequence"/>
</dbReference>
<dbReference type="SUPFAM" id="SSF54211">
    <property type="entry name" value="Ribosomal protein S5 domain 2-like"/>
    <property type="match status" value="1"/>
</dbReference>
<keyword evidence="7 8" id="KW-0143">Chaperone</keyword>
<dbReference type="InterPro" id="IPR020568">
    <property type="entry name" value="Ribosomal_Su5_D2-typ_SF"/>
</dbReference>
<feature type="binding site" evidence="9">
    <location>
        <begin position="128"/>
        <end position="133"/>
    </location>
    <ligand>
        <name>ATP</name>
        <dbReference type="ChEBI" id="CHEBI:30616"/>
    </ligand>
</feature>
<keyword evidence="3 8" id="KW-0963">Cytoplasm</keyword>
<evidence type="ECO:0000256" key="3">
    <source>
        <dbReference type="ARBA" id="ARBA00022490"/>
    </source>
</evidence>
<dbReference type="InterPro" id="IPR001404">
    <property type="entry name" value="Hsp90_fam"/>
</dbReference>
<dbReference type="Gene3D" id="3.40.50.11260">
    <property type="match status" value="1"/>
</dbReference>
<dbReference type="SUPFAM" id="SSF55874">
    <property type="entry name" value="ATPase domain of HSP90 chaperone/DNA topoisomerase II/histidine kinase"/>
    <property type="match status" value="1"/>
</dbReference>
<evidence type="ECO:0000256" key="5">
    <source>
        <dbReference type="ARBA" id="ARBA00022840"/>
    </source>
</evidence>
<feature type="binding site" evidence="9">
    <location>
        <begin position="106"/>
        <end position="107"/>
    </location>
    <ligand>
        <name>ATP</name>
        <dbReference type="ChEBI" id="CHEBI:30616"/>
    </ligand>
</feature>
<feature type="binding site" evidence="9">
    <location>
        <position position="179"/>
    </location>
    <ligand>
        <name>ATP</name>
        <dbReference type="ChEBI" id="CHEBI:30616"/>
    </ligand>
</feature>
<dbReference type="Pfam" id="PF00183">
    <property type="entry name" value="HSP90"/>
    <property type="match status" value="1"/>
</dbReference>
<accession>A0A4Y7R5G1</accession>
<dbReference type="InterPro" id="IPR003594">
    <property type="entry name" value="HATPase_dom"/>
</dbReference>
<comment type="caution">
    <text evidence="11">The sequence shown here is derived from an EMBL/GenBank/DDBJ whole genome shotgun (WGS) entry which is preliminary data.</text>
</comment>
<evidence type="ECO:0000256" key="7">
    <source>
        <dbReference type="ARBA" id="ARBA00023186"/>
    </source>
</evidence>
<comment type="subcellular location">
    <subcellularLocation>
        <location evidence="1 8">Cytoplasm</location>
    </subcellularLocation>
</comment>
<dbReference type="EMBL" id="QFGA01000005">
    <property type="protein sequence ID" value="TEB04097.1"/>
    <property type="molecule type" value="Genomic_DNA"/>
</dbReference>
<dbReference type="RefSeq" id="WP_190259619.1">
    <property type="nucleotide sequence ID" value="NZ_QFGA01000005.1"/>
</dbReference>
<comment type="similarity">
    <text evidence="2 8">Belongs to the heat shock protein 90 family.</text>
</comment>
<dbReference type="PANTHER" id="PTHR11528">
    <property type="entry name" value="HEAT SHOCK PROTEIN 90 FAMILY MEMBER"/>
    <property type="match status" value="1"/>
</dbReference>
<evidence type="ECO:0000256" key="9">
    <source>
        <dbReference type="PIRSR" id="PIRSR002583-1"/>
    </source>
</evidence>
<feature type="binding site" evidence="9">
    <location>
        <position position="329"/>
    </location>
    <ligand>
        <name>ATP</name>
        <dbReference type="ChEBI" id="CHEBI:30616"/>
    </ligand>
</feature>
<organism evidence="11 12">
    <name type="scientific">Pelotomaculum schinkii</name>
    <dbReference type="NCBI Taxonomy" id="78350"/>
    <lineage>
        <taxon>Bacteria</taxon>
        <taxon>Bacillati</taxon>
        <taxon>Bacillota</taxon>
        <taxon>Clostridia</taxon>
        <taxon>Eubacteriales</taxon>
        <taxon>Desulfotomaculaceae</taxon>
        <taxon>Pelotomaculum</taxon>
    </lineage>
</organism>
<dbReference type="Gene3D" id="3.30.565.10">
    <property type="entry name" value="Histidine kinase-like ATPase, C-terminal domain"/>
    <property type="match status" value="1"/>
</dbReference>
<evidence type="ECO:0000259" key="10">
    <source>
        <dbReference type="SMART" id="SM00387"/>
    </source>
</evidence>
<dbReference type="InterPro" id="IPR036890">
    <property type="entry name" value="HATPase_C_sf"/>
</dbReference>
<dbReference type="FunFam" id="3.30.230.80:FF:000004">
    <property type="entry name" value="Heat shock protein 75 kDa"/>
    <property type="match status" value="1"/>
</dbReference>
<name>A0A4Y7R5G1_9FIRM</name>
<comment type="function">
    <text evidence="8">Molecular chaperone. Has ATPase activity.</text>
</comment>
<keyword evidence="12" id="KW-1185">Reference proteome</keyword>
<keyword evidence="4 8" id="KW-0547">Nucleotide-binding</keyword>
<dbReference type="PIRSF" id="PIRSF002583">
    <property type="entry name" value="Hsp90"/>
    <property type="match status" value="1"/>
</dbReference>
<feature type="binding site" evidence="9">
    <location>
        <position position="91"/>
    </location>
    <ligand>
        <name>ATP</name>
        <dbReference type="ChEBI" id="CHEBI:30616"/>
    </ligand>
</feature>
<feature type="binding site" evidence="9">
    <location>
        <position position="99"/>
    </location>
    <ligand>
        <name>ATP</name>
        <dbReference type="ChEBI" id="CHEBI:30616"/>
    </ligand>
</feature>